<name>A5AZA8_VITVI</name>
<sequence>MTFGRQLLQARAKFAQHLNLCEIRTTPSACAKFAQHLLLVRNSHQPMRLCQTFSEDFSSEDERLGFSSLGAKVINFVDYSLNQGAPTGHKSAETPIGHESNGVVAGDRTPNQMVPLPLPLLGTNH</sequence>
<evidence type="ECO:0000256" key="1">
    <source>
        <dbReference type="SAM" id="MobiDB-lite"/>
    </source>
</evidence>
<accession>A5AZA8</accession>
<organism evidence="2">
    <name type="scientific">Vitis vinifera</name>
    <name type="common">Grape</name>
    <dbReference type="NCBI Taxonomy" id="29760"/>
    <lineage>
        <taxon>Eukaryota</taxon>
        <taxon>Viridiplantae</taxon>
        <taxon>Streptophyta</taxon>
        <taxon>Embryophyta</taxon>
        <taxon>Tracheophyta</taxon>
        <taxon>Spermatophyta</taxon>
        <taxon>Magnoliopsida</taxon>
        <taxon>eudicotyledons</taxon>
        <taxon>Gunneridae</taxon>
        <taxon>Pentapetalae</taxon>
        <taxon>rosids</taxon>
        <taxon>Vitales</taxon>
        <taxon>Vitaceae</taxon>
        <taxon>Viteae</taxon>
        <taxon>Vitis</taxon>
    </lineage>
</organism>
<evidence type="ECO:0000313" key="2">
    <source>
        <dbReference type="EMBL" id="CAN71848.1"/>
    </source>
</evidence>
<protein>
    <submittedName>
        <fullName evidence="2">Uncharacterized protein</fullName>
    </submittedName>
</protein>
<gene>
    <name evidence="2" type="ORF">VITISV_006690</name>
</gene>
<dbReference type="EMBL" id="AM441106">
    <property type="protein sequence ID" value="CAN71848.1"/>
    <property type="molecule type" value="Genomic_DNA"/>
</dbReference>
<proteinExistence type="predicted"/>
<reference evidence="2" key="1">
    <citation type="journal article" date="2007" name="PLoS ONE">
        <title>The first genome sequence of an elite grapevine cultivar (Pinot noir Vitis vinifera L.): coping with a highly heterozygous genome.</title>
        <authorList>
            <person name="Velasco R."/>
            <person name="Zharkikh A."/>
            <person name="Troggio M."/>
            <person name="Cartwright D.A."/>
            <person name="Cestaro A."/>
            <person name="Pruss D."/>
            <person name="Pindo M."/>
            <person name="FitzGerald L.M."/>
            <person name="Vezzulli S."/>
            <person name="Reid J."/>
            <person name="Malacarne G."/>
            <person name="Iliev D."/>
            <person name="Coppola G."/>
            <person name="Wardell B."/>
            <person name="Micheletti D."/>
            <person name="Macalma T."/>
            <person name="Facci M."/>
            <person name="Mitchell J.T."/>
            <person name="Perazzolli M."/>
            <person name="Eldredge G."/>
            <person name="Gatto P."/>
            <person name="Oyzerski R."/>
            <person name="Moretto M."/>
            <person name="Gutin N."/>
            <person name="Stefanini M."/>
            <person name="Chen Y."/>
            <person name="Segala C."/>
            <person name="Davenport C."/>
            <person name="Dematte L."/>
            <person name="Mraz A."/>
            <person name="Battilana J."/>
            <person name="Stormo K."/>
            <person name="Costa F."/>
            <person name="Tao Q."/>
            <person name="Si-Ammour A."/>
            <person name="Harkins T."/>
            <person name="Lackey A."/>
            <person name="Perbost C."/>
            <person name="Taillon B."/>
            <person name="Stella A."/>
            <person name="Solovyev V."/>
            <person name="Fawcett J.A."/>
            <person name="Sterck L."/>
            <person name="Vandepoele K."/>
            <person name="Grando S.M."/>
            <person name="Toppo S."/>
            <person name="Moser C."/>
            <person name="Lanchbury J."/>
            <person name="Bogden R."/>
            <person name="Skolnick M."/>
            <person name="Sgaramella V."/>
            <person name="Bhatnagar S.K."/>
            <person name="Fontana P."/>
            <person name="Gutin A."/>
            <person name="Van de Peer Y."/>
            <person name="Salamini F."/>
            <person name="Viola R."/>
        </authorList>
    </citation>
    <scope>NUCLEOTIDE SEQUENCE</scope>
</reference>
<dbReference type="AlphaFoldDB" id="A5AZA8"/>
<feature type="region of interest" description="Disordered" evidence="1">
    <location>
        <begin position="86"/>
        <end position="109"/>
    </location>
</feature>